<gene>
    <name evidence="4" type="ORF">DSTB1V02_LOCUS8847</name>
</gene>
<sequence length="452" mass="50267">MPQSDLHEHCKDKESLIMRAPRSQKDIHMFIEALRSQRLMEDKCDVVILVGARRFPSHRCILEANCPMFKNMFQSGMKEVNQTEIRLESVDEMAFRAIWDYMYGIELIFEDQQLLPVLLAADYLQMEQVVDCISTAFEKSPTVENAAIAANSDIMAEPSNAQLILEASRYHIPSQRDLIVTQRTKPRLYQDRIWCFGEGPSDGQKVNVPLPPASLGLHARATATSSDAAYILGGFGIASNPRHSPIRSCSSNAARLDIAAQTWVSLPKMSTTRSHAVATIHNSVLYVVGGSGNSGLATASVERLDIRTKKWEELPRLPCGVAGAAVAIHNEKLFVTGGEELTWEDALHADTFMFDEGGARWIKLPSMTSPRKYHALVTWRSDLYAVGGMKNSTVETWDGHNWVQIHKFNGLLRRKFLQGGPFKSGPGITPSTTSFSNNLCCRLRVPSGSTFQ</sequence>
<evidence type="ECO:0000256" key="1">
    <source>
        <dbReference type="ARBA" id="ARBA00022441"/>
    </source>
</evidence>
<dbReference type="InterPro" id="IPR006652">
    <property type="entry name" value="Kelch_1"/>
</dbReference>
<reference evidence="4" key="1">
    <citation type="submission" date="2020-11" db="EMBL/GenBank/DDBJ databases">
        <authorList>
            <person name="Tran Van P."/>
        </authorList>
    </citation>
    <scope>NUCLEOTIDE SEQUENCE</scope>
</reference>
<dbReference type="CDD" id="cd18186">
    <property type="entry name" value="BTB_POZ_ZBTB_KLHL-like"/>
    <property type="match status" value="1"/>
</dbReference>
<dbReference type="GO" id="GO:0003779">
    <property type="term" value="F:actin binding"/>
    <property type="evidence" value="ECO:0007669"/>
    <property type="project" value="UniProtKB-KW"/>
</dbReference>
<dbReference type="EMBL" id="LR901632">
    <property type="protein sequence ID" value="CAD7249046.1"/>
    <property type="molecule type" value="Genomic_DNA"/>
</dbReference>
<dbReference type="Gene3D" id="2.120.10.80">
    <property type="entry name" value="Kelch-type beta propeller"/>
    <property type="match status" value="1"/>
</dbReference>
<evidence type="ECO:0000313" key="5">
    <source>
        <dbReference type="Proteomes" id="UP000677054"/>
    </source>
</evidence>
<dbReference type="InterPro" id="IPR011333">
    <property type="entry name" value="SKP1/BTB/POZ_sf"/>
</dbReference>
<dbReference type="Pfam" id="PF00651">
    <property type="entry name" value="BTB"/>
    <property type="match status" value="1"/>
</dbReference>
<feature type="domain" description="BTB" evidence="3">
    <location>
        <begin position="44"/>
        <end position="111"/>
    </location>
</feature>
<dbReference type="SUPFAM" id="SSF54695">
    <property type="entry name" value="POZ domain"/>
    <property type="match status" value="1"/>
</dbReference>
<dbReference type="SUPFAM" id="SSF117281">
    <property type="entry name" value="Kelch motif"/>
    <property type="match status" value="1"/>
</dbReference>
<keyword evidence="2" id="KW-0677">Repeat</keyword>
<dbReference type="InterPro" id="IPR000210">
    <property type="entry name" value="BTB/POZ_dom"/>
</dbReference>
<dbReference type="OrthoDB" id="6350321at2759"/>
<dbReference type="SMART" id="SM00612">
    <property type="entry name" value="Kelch"/>
    <property type="match status" value="3"/>
</dbReference>
<dbReference type="InterPro" id="IPR015915">
    <property type="entry name" value="Kelch-typ_b-propeller"/>
</dbReference>
<accession>A0A7R8XFP5</accession>
<dbReference type="PANTHER" id="PTHR45632">
    <property type="entry name" value="LD33804P"/>
    <property type="match status" value="1"/>
</dbReference>
<dbReference type="Proteomes" id="UP000677054">
    <property type="component" value="Unassembled WGS sequence"/>
</dbReference>
<evidence type="ECO:0000256" key="2">
    <source>
        <dbReference type="ARBA" id="ARBA00022737"/>
    </source>
</evidence>
<dbReference type="Pfam" id="PF24681">
    <property type="entry name" value="Kelch_KLHDC2_KLHL20_DRC7"/>
    <property type="match status" value="1"/>
</dbReference>
<dbReference type="EMBL" id="CAJPEV010002115">
    <property type="protein sequence ID" value="CAG0895722.1"/>
    <property type="molecule type" value="Genomic_DNA"/>
</dbReference>
<organism evidence="4">
    <name type="scientific">Darwinula stevensoni</name>
    <dbReference type="NCBI Taxonomy" id="69355"/>
    <lineage>
        <taxon>Eukaryota</taxon>
        <taxon>Metazoa</taxon>
        <taxon>Ecdysozoa</taxon>
        <taxon>Arthropoda</taxon>
        <taxon>Crustacea</taxon>
        <taxon>Oligostraca</taxon>
        <taxon>Ostracoda</taxon>
        <taxon>Podocopa</taxon>
        <taxon>Podocopida</taxon>
        <taxon>Darwinulocopina</taxon>
        <taxon>Darwinuloidea</taxon>
        <taxon>Darwinulidae</taxon>
        <taxon>Darwinula</taxon>
    </lineage>
</organism>
<name>A0A7R8XFP5_9CRUS</name>
<dbReference type="Gene3D" id="3.30.710.10">
    <property type="entry name" value="Potassium Channel Kv1.1, Chain A"/>
    <property type="match status" value="1"/>
</dbReference>
<evidence type="ECO:0000259" key="3">
    <source>
        <dbReference type="PROSITE" id="PS50097"/>
    </source>
</evidence>
<dbReference type="SMART" id="SM00225">
    <property type="entry name" value="BTB"/>
    <property type="match status" value="1"/>
</dbReference>
<protein>
    <recommendedName>
        <fullName evidence="3">BTB domain-containing protein</fullName>
    </recommendedName>
</protein>
<dbReference type="AlphaFoldDB" id="A0A7R8XFP5"/>
<keyword evidence="5" id="KW-1185">Reference proteome</keyword>
<proteinExistence type="predicted"/>
<keyword evidence="1" id="KW-0880">Kelch repeat</keyword>
<dbReference type="PROSITE" id="PS50097">
    <property type="entry name" value="BTB"/>
    <property type="match status" value="1"/>
</dbReference>
<evidence type="ECO:0000313" key="4">
    <source>
        <dbReference type="EMBL" id="CAD7249046.1"/>
    </source>
</evidence>
<dbReference type="PANTHER" id="PTHR45632:SF3">
    <property type="entry name" value="KELCH-LIKE PROTEIN 32"/>
    <property type="match status" value="1"/>
</dbReference>